<dbReference type="InterPro" id="IPR002487">
    <property type="entry name" value="TF_Kbox"/>
</dbReference>
<evidence type="ECO:0000256" key="1">
    <source>
        <dbReference type="SAM" id="MobiDB-lite"/>
    </source>
</evidence>
<dbReference type="STRING" id="81985.R0IME0"/>
<dbReference type="PANTHER" id="PTHR48449:SF1">
    <property type="entry name" value="DUF1985 DOMAIN-CONTAINING PROTEIN"/>
    <property type="match status" value="1"/>
</dbReference>
<dbReference type="eggNOG" id="KOG0014">
    <property type="taxonomic scope" value="Eukaryota"/>
</dbReference>
<protein>
    <recommendedName>
        <fullName evidence="2">K-box domain-containing protein</fullName>
    </recommendedName>
</protein>
<dbReference type="InterPro" id="IPR015410">
    <property type="entry name" value="DUF1985"/>
</dbReference>
<feature type="domain" description="K-box" evidence="2">
    <location>
        <begin position="584"/>
        <end position="682"/>
    </location>
</feature>
<dbReference type="PANTHER" id="PTHR48449">
    <property type="entry name" value="DUF1985 DOMAIN-CONTAINING PROTEIN"/>
    <property type="match status" value="1"/>
</dbReference>
<dbReference type="EMBL" id="KB870805">
    <property type="protein sequence ID" value="EOA39805.1"/>
    <property type="molecule type" value="Genomic_DNA"/>
</dbReference>
<dbReference type="Proteomes" id="UP000029121">
    <property type="component" value="Unassembled WGS sequence"/>
</dbReference>
<gene>
    <name evidence="3" type="ORF">CARUB_v10008468mg</name>
</gene>
<dbReference type="Pfam" id="PF09331">
    <property type="entry name" value="DUF1985"/>
    <property type="match status" value="1"/>
</dbReference>
<name>R0IME0_9BRAS</name>
<dbReference type="OrthoDB" id="1107384at2759"/>
<dbReference type="AlphaFoldDB" id="R0IME0"/>
<feature type="region of interest" description="Disordered" evidence="1">
    <location>
        <begin position="451"/>
        <end position="553"/>
    </location>
</feature>
<sequence>MNQIEEDPNPNLPERLFAIDSHPDGARLNIYSRPEYLGTIATLLKGTKEWDRIRSSQFGKLFELPVARCSHSGKLIHGLLFRQLVTQKKHELWFVFGGHPMRFSIREFHIVTGLSCGELPKIEKNQEEDPEYLSVWYRLFGSKKTSVVTVGHVLEMLLQNDKITDERKQLSSWKKLCLALIVIVDGVVVCSDKDSVSPDFVEMLNDIDYFLSYPWGRRAFTETIRRFGPPKDESNPIGVLKKRMKQKTSACYGFPLALQLQALQSIPVILERINHITDIRDFTERSAEGLSSTRLLRKTDILEAEVDDKLVVAYTLEPKGMINESELVWDTEVSDPKVDYILRLINEGHIFKPFEWPLLKAAYQARHKKPIPNKPKHKPLTRCSMKEKEVAKPPTIHKHISQNKPTEKVHVGRESSDPRYVTLSHLNDMKEWILKQNEELRSKIREDIKEMVGPKSHSQDDTPAGGASNLRRSNRLNTNCKENMAKTDALSKKTGNTETRKRKRVEVHSISSGGVSGNDNEGVEDVQSLRKESRVSGEDVQSPWNEDGNAQSPGTCYQWDDYGDALKIIEEEDLMQETSYFDHCPNCVKTKESMMREIENLKLNLQLYQGHSMNDLSYDDLLRSELQLESSLRGVRARKFEFLQQQQQTDKHKGKGKEILMDEESTQFSNPVRALVCQRQEADDINRQVKKEFPSYS</sequence>
<keyword evidence="4" id="KW-1185">Reference proteome</keyword>
<feature type="compositionally biased region" description="Basic and acidic residues" evidence="1">
    <location>
        <begin position="451"/>
        <end position="460"/>
    </location>
</feature>
<organism evidence="3 4">
    <name type="scientific">Capsella rubella</name>
    <dbReference type="NCBI Taxonomy" id="81985"/>
    <lineage>
        <taxon>Eukaryota</taxon>
        <taxon>Viridiplantae</taxon>
        <taxon>Streptophyta</taxon>
        <taxon>Embryophyta</taxon>
        <taxon>Tracheophyta</taxon>
        <taxon>Spermatophyta</taxon>
        <taxon>Magnoliopsida</taxon>
        <taxon>eudicotyledons</taxon>
        <taxon>Gunneridae</taxon>
        <taxon>Pentapetalae</taxon>
        <taxon>rosids</taxon>
        <taxon>malvids</taxon>
        <taxon>Brassicales</taxon>
        <taxon>Brassicaceae</taxon>
        <taxon>Camelineae</taxon>
        <taxon>Capsella</taxon>
    </lineage>
</organism>
<feature type="compositionally biased region" description="Polar residues" evidence="1">
    <location>
        <begin position="542"/>
        <end position="553"/>
    </location>
</feature>
<dbReference type="KEGG" id="crb:17898984"/>
<dbReference type="GO" id="GO:0003700">
    <property type="term" value="F:DNA-binding transcription factor activity"/>
    <property type="evidence" value="ECO:0007669"/>
    <property type="project" value="InterPro"/>
</dbReference>
<evidence type="ECO:0000259" key="2">
    <source>
        <dbReference type="PROSITE" id="PS51297"/>
    </source>
</evidence>
<feature type="region of interest" description="Disordered" evidence="1">
    <location>
        <begin position="646"/>
        <end position="666"/>
    </location>
</feature>
<dbReference type="Pfam" id="PF01486">
    <property type="entry name" value="K-box"/>
    <property type="match status" value="1"/>
</dbReference>
<accession>R0IME0</accession>
<feature type="compositionally biased region" description="Basic and acidic residues" evidence="1">
    <location>
        <begin position="527"/>
        <end position="537"/>
    </location>
</feature>
<feature type="compositionally biased region" description="Low complexity" evidence="1">
    <location>
        <begin position="468"/>
        <end position="477"/>
    </location>
</feature>
<proteinExistence type="predicted"/>
<dbReference type="PROSITE" id="PS51297">
    <property type="entry name" value="K_BOX"/>
    <property type="match status" value="1"/>
</dbReference>
<reference evidence="4" key="1">
    <citation type="journal article" date="2013" name="Nat. Genet.">
        <title>The Capsella rubella genome and the genomic consequences of rapid mating system evolution.</title>
        <authorList>
            <person name="Slotte T."/>
            <person name="Hazzouri K.M."/>
            <person name="Agren J.A."/>
            <person name="Koenig D."/>
            <person name="Maumus F."/>
            <person name="Guo Y.L."/>
            <person name="Steige K."/>
            <person name="Platts A.E."/>
            <person name="Escobar J.S."/>
            <person name="Newman L.K."/>
            <person name="Wang W."/>
            <person name="Mandakova T."/>
            <person name="Vello E."/>
            <person name="Smith L.M."/>
            <person name="Henz S.R."/>
            <person name="Steffen J."/>
            <person name="Takuno S."/>
            <person name="Brandvain Y."/>
            <person name="Coop G."/>
            <person name="Andolfatto P."/>
            <person name="Hu T.T."/>
            <person name="Blanchette M."/>
            <person name="Clark R.M."/>
            <person name="Quesneville H."/>
            <person name="Nordborg M."/>
            <person name="Gaut B.S."/>
            <person name="Lysak M.A."/>
            <person name="Jenkins J."/>
            <person name="Grimwood J."/>
            <person name="Chapman J."/>
            <person name="Prochnik S."/>
            <person name="Shu S."/>
            <person name="Rokhsar D."/>
            <person name="Schmutz J."/>
            <person name="Weigel D."/>
            <person name="Wright S.I."/>
        </authorList>
    </citation>
    <scope>NUCLEOTIDE SEQUENCE [LARGE SCALE GENOMIC DNA]</scope>
    <source>
        <strain evidence="4">cv. Monte Gargano</strain>
    </source>
</reference>
<evidence type="ECO:0000313" key="3">
    <source>
        <dbReference type="EMBL" id="EOA39805.1"/>
    </source>
</evidence>
<feature type="compositionally biased region" description="Polar residues" evidence="1">
    <location>
        <begin position="509"/>
        <end position="519"/>
    </location>
</feature>
<dbReference type="GO" id="GO:0005634">
    <property type="term" value="C:nucleus"/>
    <property type="evidence" value="ECO:0007669"/>
    <property type="project" value="InterPro"/>
</dbReference>
<evidence type="ECO:0000313" key="4">
    <source>
        <dbReference type="Proteomes" id="UP000029121"/>
    </source>
</evidence>